<gene>
    <name evidence="1" type="ORF">ACFSW7_04325</name>
</gene>
<sequence length="231" mass="26497">MTTPTERHEYERQQNERERIVSQLWQEIQRVRPDSRALIGLDGFDGAGKSHLSAEIADHARAAGGRPLVRVSIDGFHHPRSVRQQAGSGPKGFYRGSYRYPEFRRSVVEPLRRDAPISPAIWDVARDEAVDADPVTVPPHGIVLVDGIFLHRPELLDIWDATIWLEVPFEVSVPRGNARFAGRHDPDPESPSNHRYVQGQRLYLQESDPRPHADWIFDNTDLERPRLQRTR</sequence>
<dbReference type="Gene3D" id="3.40.50.300">
    <property type="entry name" value="P-loop containing nucleotide triphosphate hydrolases"/>
    <property type="match status" value="1"/>
</dbReference>
<dbReference type="InterPro" id="IPR027417">
    <property type="entry name" value="P-loop_NTPase"/>
</dbReference>
<reference evidence="2" key="1">
    <citation type="journal article" date="2019" name="Int. J. Syst. Evol. Microbiol.">
        <title>The Global Catalogue of Microorganisms (GCM) 10K type strain sequencing project: providing services to taxonomists for standard genome sequencing and annotation.</title>
        <authorList>
            <consortium name="The Broad Institute Genomics Platform"/>
            <consortium name="The Broad Institute Genome Sequencing Center for Infectious Disease"/>
            <person name="Wu L."/>
            <person name="Ma J."/>
        </authorList>
    </citation>
    <scope>NUCLEOTIDE SEQUENCE [LARGE SCALE GENOMIC DNA]</scope>
    <source>
        <strain evidence="2">TISTR 1514</strain>
    </source>
</reference>
<accession>A0ABW5UW11</accession>
<organism evidence="1 2">
    <name type="scientific">Gulosibacter faecalis</name>
    <dbReference type="NCBI Taxonomy" id="272240"/>
    <lineage>
        <taxon>Bacteria</taxon>
        <taxon>Bacillati</taxon>
        <taxon>Actinomycetota</taxon>
        <taxon>Actinomycetes</taxon>
        <taxon>Micrococcales</taxon>
        <taxon>Microbacteriaceae</taxon>
        <taxon>Gulosibacter</taxon>
    </lineage>
</organism>
<name>A0ABW5UW11_9MICO</name>
<dbReference type="GO" id="GO:0016301">
    <property type="term" value="F:kinase activity"/>
    <property type="evidence" value="ECO:0007669"/>
    <property type="project" value="UniProtKB-KW"/>
</dbReference>
<protein>
    <submittedName>
        <fullName evidence="1">Uridine kinase</fullName>
    </submittedName>
</protein>
<dbReference type="RefSeq" id="WP_019619856.1">
    <property type="nucleotide sequence ID" value="NZ_JBHUNE010000003.1"/>
</dbReference>
<keyword evidence="1" id="KW-0808">Transferase</keyword>
<evidence type="ECO:0000313" key="1">
    <source>
        <dbReference type="EMBL" id="MFD2757605.1"/>
    </source>
</evidence>
<dbReference type="EMBL" id="JBHUNE010000003">
    <property type="protein sequence ID" value="MFD2757605.1"/>
    <property type="molecule type" value="Genomic_DNA"/>
</dbReference>
<keyword evidence="2" id="KW-1185">Reference proteome</keyword>
<evidence type="ECO:0000313" key="2">
    <source>
        <dbReference type="Proteomes" id="UP001597492"/>
    </source>
</evidence>
<comment type="caution">
    <text evidence="1">The sequence shown here is derived from an EMBL/GenBank/DDBJ whole genome shotgun (WGS) entry which is preliminary data.</text>
</comment>
<proteinExistence type="predicted"/>
<dbReference type="Proteomes" id="UP001597492">
    <property type="component" value="Unassembled WGS sequence"/>
</dbReference>
<keyword evidence="1" id="KW-0418">Kinase</keyword>
<dbReference type="SUPFAM" id="SSF52540">
    <property type="entry name" value="P-loop containing nucleoside triphosphate hydrolases"/>
    <property type="match status" value="1"/>
</dbReference>